<sequence>MLTLLFPEGAKDETEPIYQSSPIARYYNVLARHVIGRLADTADRGRTLRVLEVGGGTGGLTSAVLPVLPADRCEYVFTDISPAFVQSAVEGYQRYEFVTGRTLDIEGDLAAQGIELGSFDLVLASDVVHATADVKRTLLHLREVLAPGGVLAMMESRIALEALASRTSAISPLPEEPRYLPSYLLRGRISMPVQVKR</sequence>
<dbReference type="RefSeq" id="WP_233725246.1">
    <property type="nucleotide sequence ID" value="NZ_JAJVCN010000001.1"/>
</dbReference>
<evidence type="ECO:0000259" key="1">
    <source>
        <dbReference type="Pfam" id="PF08242"/>
    </source>
</evidence>
<keyword evidence="3" id="KW-1185">Reference proteome</keyword>
<dbReference type="Gene3D" id="3.40.50.150">
    <property type="entry name" value="Vaccinia Virus protein VP39"/>
    <property type="match status" value="1"/>
</dbReference>
<organism evidence="2 3">
    <name type="scientific">Kibdelosporangium philippinense</name>
    <dbReference type="NCBI Taxonomy" id="211113"/>
    <lineage>
        <taxon>Bacteria</taxon>
        <taxon>Bacillati</taxon>
        <taxon>Actinomycetota</taxon>
        <taxon>Actinomycetes</taxon>
        <taxon>Pseudonocardiales</taxon>
        <taxon>Pseudonocardiaceae</taxon>
        <taxon>Kibdelosporangium</taxon>
    </lineage>
</organism>
<accession>A0ABS8Z716</accession>
<name>A0ABS8Z716_9PSEU</name>
<dbReference type="GO" id="GO:0008168">
    <property type="term" value="F:methyltransferase activity"/>
    <property type="evidence" value="ECO:0007669"/>
    <property type="project" value="UniProtKB-KW"/>
</dbReference>
<dbReference type="CDD" id="cd02440">
    <property type="entry name" value="AdoMet_MTases"/>
    <property type="match status" value="1"/>
</dbReference>
<protein>
    <submittedName>
        <fullName evidence="2">Methyltransferase</fullName>
    </submittedName>
</protein>
<evidence type="ECO:0000313" key="2">
    <source>
        <dbReference type="EMBL" id="MCE7003674.1"/>
    </source>
</evidence>
<keyword evidence="2" id="KW-0808">Transferase</keyword>
<dbReference type="Proteomes" id="UP001521150">
    <property type="component" value="Unassembled WGS sequence"/>
</dbReference>
<dbReference type="InterPro" id="IPR050508">
    <property type="entry name" value="Methyltransf_Superfamily"/>
</dbReference>
<comment type="caution">
    <text evidence="2">The sequence shown here is derived from an EMBL/GenBank/DDBJ whole genome shotgun (WGS) entry which is preliminary data.</text>
</comment>
<keyword evidence="2" id="KW-0489">Methyltransferase</keyword>
<dbReference type="PANTHER" id="PTHR42912">
    <property type="entry name" value="METHYLTRANSFERASE"/>
    <property type="match status" value="1"/>
</dbReference>
<gene>
    <name evidence="2" type="ORF">LWC34_12675</name>
</gene>
<evidence type="ECO:0000313" key="3">
    <source>
        <dbReference type="Proteomes" id="UP001521150"/>
    </source>
</evidence>
<dbReference type="Pfam" id="PF08242">
    <property type="entry name" value="Methyltransf_12"/>
    <property type="match status" value="1"/>
</dbReference>
<dbReference type="PANTHER" id="PTHR42912:SF93">
    <property type="entry name" value="N6-ADENOSINE-METHYLTRANSFERASE TMT1A"/>
    <property type="match status" value="1"/>
</dbReference>
<dbReference type="SUPFAM" id="SSF53335">
    <property type="entry name" value="S-adenosyl-L-methionine-dependent methyltransferases"/>
    <property type="match status" value="1"/>
</dbReference>
<dbReference type="InterPro" id="IPR029063">
    <property type="entry name" value="SAM-dependent_MTases_sf"/>
</dbReference>
<proteinExistence type="predicted"/>
<feature type="domain" description="Methyltransferase type 12" evidence="1">
    <location>
        <begin position="51"/>
        <end position="151"/>
    </location>
</feature>
<dbReference type="GO" id="GO:0032259">
    <property type="term" value="P:methylation"/>
    <property type="evidence" value="ECO:0007669"/>
    <property type="project" value="UniProtKB-KW"/>
</dbReference>
<dbReference type="EMBL" id="JAJVCN010000001">
    <property type="protein sequence ID" value="MCE7003674.1"/>
    <property type="molecule type" value="Genomic_DNA"/>
</dbReference>
<dbReference type="InterPro" id="IPR013217">
    <property type="entry name" value="Methyltransf_12"/>
</dbReference>
<reference evidence="2 3" key="1">
    <citation type="submission" date="2021-12" db="EMBL/GenBank/DDBJ databases">
        <title>Genome sequence of Kibdelosporangium philippinense ATCC 49844.</title>
        <authorList>
            <person name="Fedorov E.A."/>
            <person name="Omeragic M."/>
            <person name="Shalygina K.F."/>
            <person name="Maclea K.S."/>
        </authorList>
    </citation>
    <scope>NUCLEOTIDE SEQUENCE [LARGE SCALE GENOMIC DNA]</scope>
    <source>
        <strain evidence="2 3">ATCC 49844</strain>
    </source>
</reference>